<name>A0A814TN25_ADIRI</name>
<dbReference type="SUPFAM" id="SSF51735">
    <property type="entry name" value="NAD(P)-binding Rossmann-fold domains"/>
    <property type="match status" value="1"/>
</dbReference>
<dbReference type="EMBL" id="CAJNOJ010000124">
    <property type="protein sequence ID" value="CAF1160336.1"/>
    <property type="molecule type" value="Genomic_DNA"/>
</dbReference>
<reference evidence="1" key="1">
    <citation type="submission" date="2021-02" db="EMBL/GenBank/DDBJ databases">
        <authorList>
            <person name="Nowell W R."/>
        </authorList>
    </citation>
    <scope>NUCLEOTIDE SEQUENCE</scope>
</reference>
<proteinExistence type="predicted"/>
<comment type="caution">
    <text evidence="1">The sequence shown here is derived from an EMBL/GenBank/DDBJ whole genome shotgun (WGS) entry which is preliminary data.</text>
</comment>
<dbReference type="Gene3D" id="3.40.50.720">
    <property type="entry name" value="NAD(P)-binding Rossmann-like Domain"/>
    <property type="match status" value="1"/>
</dbReference>
<dbReference type="AlphaFoldDB" id="A0A814TN25"/>
<dbReference type="Pfam" id="PF00106">
    <property type="entry name" value="adh_short"/>
    <property type="match status" value="1"/>
</dbReference>
<dbReference type="InterPro" id="IPR036291">
    <property type="entry name" value="NAD(P)-bd_dom_sf"/>
</dbReference>
<dbReference type="Pfam" id="PF13528">
    <property type="entry name" value="Glyco_trans_1_3"/>
    <property type="match status" value="1"/>
</dbReference>
<dbReference type="OrthoDB" id="9990032at2759"/>
<evidence type="ECO:0000313" key="2">
    <source>
        <dbReference type="Proteomes" id="UP000663852"/>
    </source>
</evidence>
<protein>
    <submittedName>
        <fullName evidence="1">Uncharacterized protein</fullName>
    </submittedName>
</protein>
<dbReference type="SUPFAM" id="SSF53756">
    <property type="entry name" value="UDP-Glycosyltransferase/glycogen phosphorylase"/>
    <property type="match status" value="1"/>
</dbReference>
<organism evidence="1 2">
    <name type="scientific">Adineta ricciae</name>
    <name type="common">Rotifer</name>
    <dbReference type="NCBI Taxonomy" id="249248"/>
    <lineage>
        <taxon>Eukaryota</taxon>
        <taxon>Metazoa</taxon>
        <taxon>Spiralia</taxon>
        <taxon>Gnathifera</taxon>
        <taxon>Rotifera</taxon>
        <taxon>Eurotatoria</taxon>
        <taxon>Bdelloidea</taxon>
        <taxon>Adinetida</taxon>
        <taxon>Adinetidae</taxon>
        <taxon>Adineta</taxon>
    </lineage>
</organism>
<evidence type="ECO:0000313" key="1">
    <source>
        <dbReference type="EMBL" id="CAF1160336.1"/>
    </source>
</evidence>
<gene>
    <name evidence="1" type="ORF">EDS130_LOCUS23110</name>
</gene>
<dbReference type="Gene3D" id="3.40.50.2000">
    <property type="entry name" value="Glycogen Phosphorylase B"/>
    <property type="match status" value="1"/>
</dbReference>
<dbReference type="Proteomes" id="UP000663852">
    <property type="component" value="Unassembled WGS sequence"/>
</dbReference>
<dbReference type="InterPro" id="IPR002347">
    <property type="entry name" value="SDR_fam"/>
</dbReference>
<accession>A0A814TN25</accession>
<sequence>MSLIVALILGIGHEIEDEIAYQLGKKGICVAYYSKNKNNLDRITKILSDEDIQPNFILLDTADNVIQRLDEEFGKLDVLINVGILLDNGQFRINLLTSTKFEANDFFDTLHASEKFIPILQKSPSSSVINVYTQTKGASLSALVQNCTAKMAEHQFMNHFNKSFANTNITIHSVTLDDNRPVPTIQDESRRIVELALTPFIEPSKTKSMRILYGIVGEGLGHVTRSKVTLELLMKEGHHVKVVVSNRAYKFLNENFSSRYPRCSAASSDEAAIDVIEIEGLTMQYVNNIFDEKASVRHTMQRLPTMLNKNFGAYYRNLVLWRPKAVISDFDSFAYLFAKAHGLPILSIDNQHVVQRCVIPEEARQSDLRAFNTYKNFVKVKLPYCDHYIITGFFTPEKREKYKSKTTLVPPILRQAILDARPTPAEQGEHFLVYQSSKSDTTLLSTLQAFGEKCIVYGLGRDETIGNLQLKGFSEQGFIDDLAHAKGVIANGGLSLMNEAISLQRPFFSVPVENQYEQVLNAWYLQKLGYGVFVDKLEVNALQQWAENIPQYAKALSHYHHDSNLQLYKTVKRVLAEFSTRFIWWDPLNLI</sequence>